<evidence type="ECO:0000313" key="2">
    <source>
        <dbReference type="Proteomes" id="UP000320593"/>
    </source>
</evidence>
<reference evidence="1 2" key="1">
    <citation type="submission" date="2019-07" db="EMBL/GenBank/DDBJ databases">
        <title>Genomic Encyclopedia of Archaeal and Bacterial Type Strains, Phase II (KMG-II): from individual species to whole genera.</title>
        <authorList>
            <person name="Goeker M."/>
        </authorList>
    </citation>
    <scope>NUCLEOTIDE SEQUENCE [LARGE SCALE GENOMIC DNA]</scope>
    <source>
        <strain evidence="1 2">ATCC BAA-252</strain>
    </source>
</reference>
<dbReference type="Proteomes" id="UP000320593">
    <property type="component" value="Unassembled WGS sequence"/>
</dbReference>
<dbReference type="EMBL" id="VLLF01000007">
    <property type="protein sequence ID" value="TWI84743.1"/>
    <property type="molecule type" value="Genomic_DNA"/>
</dbReference>
<gene>
    <name evidence="1" type="ORF">JM93_03079</name>
</gene>
<dbReference type="AlphaFoldDB" id="A0A562SUB4"/>
<evidence type="ECO:0000313" key="1">
    <source>
        <dbReference type="EMBL" id="TWI84743.1"/>
    </source>
</evidence>
<dbReference type="RefSeq" id="WP_145344921.1">
    <property type="nucleotide sequence ID" value="NZ_SMLY01000069.1"/>
</dbReference>
<comment type="caution">
    <text evidence="1">The sequence shown here is derived from an EMBL/GenBank/DDBJ whole genome shotgun (WGS) entry which is preliminary data.</text>
</comment>
<name>A0A562SUB4_9HYPH</name>
<protein>
    <submittedName>
        <fullName evidence="1">Uncharacterized protein</fullName>
    </submittedName>
</protein>
<organism evidence="1 2">
    <name type="scientific">Roseibium hamelinense</name>
    <dbReference type="NCBI Taxonomy" id="150831"/>
    <lineage>
        <taxon>Bacteria</taxon>
        <taxon>Pseudomonadati</taxon>
        <taxon>Pseudomonadota</taxon>
        <taxon>Alphaproteobacteria</taxon>
        <taxon>Hyphomicrobiales</taxon>
        <taxon>Stappiaceae</taxon>
        <taxon>Roseibium</taxon>
    </lineage>
</organism>
<sequence length="341" mass="38501">MLIKNEDIQKPIEHYHHSNALLRAYNGDARYHDNLSDKEIERLILTGSDYVLSGTAREAEGLLTLHRWLRDQQGFVLEEIAKAVSGHYTIVIAQSLAWGLLDPGARLNGFKCDVDILLERENTERMIRDLAAAGHPRRVIDAETAALIEVPERSAGDRDKSFVGSVYIPFSLSDFDGRTRKYIRQLAGSHQPLNIPQEGDPYLLYGIDAIHAYGGRETDLAACSRPHGALRVQKPDDNVSTSLVRLYHALRLGYLKTNLLLLLARMMRAADPVLVTSQLAEQNLLPFLRAYTDYHRHIIGEDVHASYAAALAERSHFAHFEEFGFHEVYESMEAFLVGHEY</sequence>
<keyword evidence="2" id="KW-1185">Reference proteome</keyword>
<accession>A0A562SUB4</accession>
<proteinExistence type="predicted"/>